<name>A0A124H2E2_9ACTN</name>
<reference evidence="2 3" key="1">
    <citation type="submission" date="2015-10" db="EMBL/GenBank/DDBJ databases">
        <title>Draft genome sequence of Streptomyces curacoi DSM 40107, type strain for the species Streptomyces curacoi.</title>
        <authorList>
            <person name="Ruckert C."/>
            <person name="Winkler A."/>
            <person name="Kalinowski J."/>
            <person name="Kampfer P."/>
            <person name="Glaeser S."/>
        </authorList>
    </citation>
    <scope>NUCLEOTIDE SEQUENCE [LARGE SCALE GENOMIC DNA]</scope>
    <source>
        <strain evidence="2 3">DSM 40107</strain>
    </source>
</reference>
<dbReference type="AlphaFoldDB" id="A0A124H2E2"/>
<organism evidence="2 3">
    <name type="scientific">Streptomyces curacoi</name>
    <dbReference type="NCBI Taxonomy" id="146536"/>
    <lineage>
        <taxon>Bacteria</taxon>
        <taxon>Bacillati</taxon>
        <taxon>Actinomycetota</taxon>
        <taxon>Actinomycetes</taxon>
        <taxon>Kitasatosporales</taxon>
        <taxon>Streptomycetaceae</taxon>
        <taxon>Streptomyces</taxon>
    </lineage>
</organism>
<dbReference type="EMBL" id="LMWJ01000010">
    <property type="protein sequence ID" value="KUM76100.1"/>
    <property type="molecule type" value="Genomic_DNA"/>
</dbReference>
<dbReference type="OrthoDB" id="3206999at2"/>
<accession>A0A124H2E2</accession>
<protein>
    <recommendedName>
        <fullName evidence="1">CHAT domain-containing protein</fullName>
    </recommendedName>
</protein>
<evidence type="ECO:0000313" key="3">
    <source>
        <dbReference type="Proteomes" id="UP000054024"/>
    </source>
</evidence>
<evidence type="ECO:0000313" key="2">
    <source>
        <dbReference type="EMBL" id="KUM76100.1"/>
    </source>
</evidence>
<feature type="domain" description="CHAT" evidence="1">
    <location>
        <begin position="902"/>
        <end position="1191"/>
    </location>
</feature>
<dbReference type="InterPro" id="IPR024983">
    <property type="entry name" value="CHAT_dom"/>
</dbReference>
<keyword evidence="3" id="KW-1185">Reference proteome</keyword>
<dbReference type="Proteomes" id="UP000054024">
    <property type="component" value="Unassembled WGS sequence"/>
</dbReference>
<dbReference type="STRING" id="146536.AQI70_16115"/>
<dbReference type="InterPro" id="IPR011990">
    <property type="entry name" value="TPR-like_helical_dom_sf"/>
</dbReference>
<sequence length="1192" mass="130980">MPHSLITVLLDRVARHRDEGDTSALFEDTALPEAARLRSLMVRNDGAVDIEALDALVTFHMTRHQVRPGDNGYADYGEALRLLLLRARLLPADVPETFHEAVEEAGRRAYEAHQKALRLIREYERTIGTGHPDAAALDEAVSHYRVAVGLALGGPDIPGLPLSHLSTALFHRFELGGRTADLDEAIRLREASITYTAEENPELSRRLMLLSTLLTTRYQRTGRRPDLERAVSAGREAVDATPVDSHARARRLHHLAFALYLRYEHTYDLADLQEACDRAREAVESAWPDDPDRLDFAASLTHRLSARYDRLGDPADLDSPLRLLRSLLATAPEAQRAKARAQLAWALLWKHERTGELADLESAIAHGRQALDATAPTDRARGRRLAEHANAYRIRYERLDAAEDLQEAIRLGAQAVSATAEDPIALQSLARSYLLRYRRTFEQADLDRAVRLLTRALDVQPAASPDSDRAVAMGDLADALKERYDNTFDPAVLDEAVKWKREATRTVPRSHERFGEFLSLLSRILLLRFEQTGNRADVEEAIETAERAVAATAPAHHAYGSLLGGLAVALAAGHGRQRDALDRPVALARQAVATARADDVFQPRAWRRLGDLLRRRYQHTGDRADLHEAVECWRRADAMPYATQQLRMECRSDWGRAGVELGDLALATDGYDRALLLLPELAWHGLPRTARERHLTDWSGIASTAAACHILAGAPERALELLEQGRTVVHNQLLRTRSDLSRLAERAPALADRMRRVRERLDTGRLAADADPAEMSDAVLVSPLARERVARERAVLCREWDELLAEARGLDGFERFLAPVPYEDLRTAADGGPVVVVNVSPIACHALVVRGAPAPVEVVELPGLTDEAVTRRVLTFLNVLANRRRPQRPFLRREEDRHAVHDLLEWLWVSIAEPVLDRVGIRGATDREPPRLWWCPTGRLALLPLHAAGRYPRHGGAADPGGARSVPDRVVSSYASTLTALRRARQGGARGGSFGGLVVVGVPQAPGLPVLPAVERECAQLLAGLPAGVRAVGLLGRDATRGAVRQALHEHAWVHFACHAEQDERDPAASSLALYDGRLTAAELLELELPQAELAYLSACETAFGAVNLPDEAMHLASTLQAAGYRHAIATMWEVQDGSAADVAARVYATLTGTGVPDAAGAARALHAAVAAQRVQDPTDPLRWAAYLHVGP</sequence>
<dbReference type="Pfam" id="PF12770">
    <property type="entry name" value="CHAT"/>
    <property type="match status" value="1"/>
</dbReference>
<dbReference type="RefSeq" id="WP_062149686.1">
    <property type="nucleotide sequence ID" value="NZ_KQ947987.1"/>
</dbReference>
<evidence type="ECO:0000259" key="1">
    <source>
        <dbReference type="Pfam" id="PF12770"/>
    </source>
</evidence>
<dbReference type="Gene3D" id="1.25.40.10">
    <property type="entry name" value="Tetratricopeptide repeat domain"/>
    <property type="match status" value="2"/>
</dbReference>
<comment type="caution">
    <text evidence="2">The sequence shown here is derived from an EMBL/GenBank/DDBJ whole genome shotgun (WGS) entry which is preliminary data.</text>
</comment>
<proteinExistence type="predicted"/>
<gene>
    <name evidence="2" type="ORF">AQI70_16115</name>
</gene>